<dbReference type="Pfam" id="PF00583">
    <property type="entry name" value="Acetyltransf_1"/>
    <property type="match status" value="1"/>
</dbReference>
<evidence type="ECO:0000256" key="13">
    <source>
        <dbReference type="SAM" id="MobiDB-lite"/>
    </source>
</evidence>
<dbReference type="PROSITE" id="PS50014">
    <property type="entry name" value="BROMODOMAIN_2"/>
    <property type="match status" value="1"/>
</dbReference>
<evidence type="ECO:0000313" key="16">
    <source>
        <dbReference type="EMBL" id="EPB84515.1"/>
    </source>
</evidence>
<evidence type="ECO:0000256" key="12">
    <source>
        <dbReference type="PROSITE-ProRule" id="PRU00035"/>
    </source>
</evidence>
<evidence type="ECO:0000256" key="5">
    <source>
        <dbReference type="ARBA" id="ARBA00022853"/>
    </source>
</evidence>
<dbReference type="PANTHER" id="PTHR45750:SF3">
    <property type="entry name" value="HISTONE ACETYLTRANSFERASE"/>
    <property type="match status" value="1"/>
</dbReference>
<evidence type="ECO:0000256" key="8">
    <source>
        <dbReference type="ARBA" id="ARBA00023159"/>
    </source>
</evidence>
<dbReference type="PROSITE" id="PS51186">
    <property type="entry name" value="GNAT"/>
    <property type="match status" value="1"/>
</dbReference>
<sequence>MVSSSLPLFPQLAEMSDEEKYGIVARFIPCDLCSTCKGWHPYESNQANCQCGHDTFHHIDNAQDLDRRLKVAFRLNELLEEKGKIDDYDYEDQDILSLKKQILYNASRMESISDGSSLSPQDLKRNRDAASMNDNGQDESSTHDSKRMRSETGNHTDTENENENEDEEEDDEEFHEEEEEEEEEEESEEEEEEEDEEDEEEEEESEDEEAESDKEAESENDREESDDQADDTKQANNDEADQRPSSPPKVANHDMEMKDQTLETNDVKELPNGNTKTSQELSPVKTEKDVDMDPSAIDNGENEEPNPPTTTTTNTTSPAPTTNTTNTTATASENDNNNTNNDKEEEEEDAIIPDVILKREDDSTESQEQDQLSRMLSEFMPTEKKESPAMIEERQGDIRTQVVLNDGARQSMILLTGLKNIFQKQLPKMPKEYIARLVYDRNHRSIALIRNPHKVIGGICYRPFDEQEFAEIVFCAVASTEQVKGYGSFIMNHLKDYVSGHTNVKHFLTYADNYAVGYFRKQGFTTEITLDKRKWVGYIKDYEGGTIMQCTMVPRVKYLQVQDILGIQRNAILKKIQEQSTEHVTYPGLRMPINKNGKRSIDPLEVPGIKDSGWTPEMDILSNKPRHSPYYHQMVHIVEEMQNYTHAWPFLEPVSVDDVADYYDIVKDPMDLATLEENVKADAYPTMEDFVKDTQKIFENCKLYNAEDTEYAKCSAKLERFFNEKVRAATRAKNE</sequence>
<dbReference type="GO" id="GO:0010484">
    <property type="term" value="F:histone H3 acetyltransferase activity"/>
    <property type="evidence" value="ECO:0007669"/>
    <property type="project" value="TreeGrafter"/>
</dbReference>
<keyword evidence="11" id="KW-0012">Acyltransferase</keyword>
<dbReference type="InterPro" id="IPR036427">
    <property type="entry name" value="Bromodomain-like_sf"/>
</dbReference>
<evidence type="ECO:0000256" key="11">
    <source>
        <dbReference type="ARBA" id="ARBA00023315"/>
    </source>
</evidence>
<feature type="domain" description="Bromo" evidence="14">
    <location>
        <begin position="642"/>
        <end position="712"/>
    </location>
</feature>
<feature type="domain" description="N-acetyltransferase" evidence="15">
    <location>
        <begin position="402"/>
        <end position="553"/>
    </location>
</feature>
<feature type="compositionally biased region" description="Basic and acidic residues" evidence="13">
    <location>
        <begin position="251"/>
        <end position="269"/>
    </location>
</feature>
<name>S2JXF0_MUCC1</name>
<evidence type="ECO:0000256" key="6">
    <source>
        <dbReference type="ARBA" id="ARBA00023015"/>
    </source>
</evidence>
<feature type="compositionally biased region" description="Polar residues" evidence="13">
    <location>
        <begin position="272"/>
        <end position="281"/>
    </location>
</feature>
<dbReference type="SUPFAM" id="SSF47370">
    <property type="entry name" value="Bromodomain"/>
    <property type="match status" value="1"/>
</dbReference>
<dbReference type="EMBL" id="KE124037">
    <property type="protein sequence ID" value="EPB84515.1"/>
    <property type="molecule type" value="Genomic_DNA"/>
</dbReference>
<keyword evidence="7 12" id="KW-0103">Bromodomain</keyword>
<feature type="compositionally biased region" description="Acidic residues" evidence="13">
    <location>
        <begin position="220"/>
        <end position="229"/>
    </location>
</feature>
<dbReference type="SMART" id="SM00297">
    <property type="entry name" value="BROMO"/>
    <property type="match status" value="1"/>
</dbReference>
<keyword evidence="17" id="KW-1185">Reference proteome</keyword>
<dbReference type="Gene3D" id="3.40.630.30">
    <property type="match status" value="1"/>
</dbReference>
<keyword evidence="4" id="KW-0808">Transferase</keyword>
<organism evidence="16 17">
    <name type="scientific">Mucor circinelloides f. circinelloides (strain 1006PhL)</name>
    <name type="common">Mucormycosis agent</name>
    <name type="synonym">Calyptromyces circinelloides</name>
    <dbReference type="NCBI Taxonomy" id="1220926"/>
    <lineage>
        <taxon>Eukaryota</taxon>
        <taxon>Fungi</taxon>
        <taxon>Fungi incertae sedis</taxon>
        <taxon>Mucoromycota</taxon>
        <taxon>Mucoromycotina</taxon>
        <taxon>Mucoromycetes</taxon>
        <taxon>Mucorales</taxon>
        <taxon>Mucorineae</taxon>
        <taxon>Mucoraceae</taxon>
        <taxon>Mucor</taxon>
    </lineage>
</organism>
<keyword evidence="5" id="KW-0156">Chromatin regulator</keyword>
<dbReference type="InterPro" id="IPR016181">
    <property type="entry name" value="Acyl_CoA_acyltransferase"/>
</dbReference>
<dbReference type="CDD" id="cd05509">
    <property type="entry name" value="Bromo_gcn5_like"/>
    <property type="match status" value="1"/>
</dbReference>
<dbReference type="OMA" id="WHTDINT"/>
<dbReference type="eggNOG" id="KOG1472">
    <property type="taxonomic scope" value="Eukaryota"/>
</dbReference>
<evidence type="ECO:0000256" key="2">
    <source>
        <dbReference type="ARBA" id="ARBA00008607"/>
    </source>
</evidence>
<dbReference type="EC" id="2.3.1.48" evidence="3"/>
<evidence type="ECO:0000256" key="10">
    <source>
        <dbReference type="ARBA" id="ARBA00023242"/>
    </source>
</evidence>
<dbReference type="STRING" id="1220926.S2JXF0"/>
<comment type="similarity">
    <text evidence="2">Belongs to the acetyltransferase family. GCN5 subfamily.</text>
</comment>
<dbReference type="InParanoid" id="S2JXF0"/>
<keyword evidence="8" id="KW-0010">Activator</keyword>
<reference evidence="17" key="1">
    <citation type="submission" date="2013-05" db="EMBL/GenBank/DDBJ databases">
        <title>The Genome sequence of Mucor circinelloides f. circinelloides 1006PhL.</title>
        <authorList>
            <consortium name="The Broad Institute Genomics Platform"/>
            <person name="Cuomo C."/>
            <person name="Earl A."/>
            <person name="Findley K."/>
            <person name="Lee S.C."/>
            <person name="Walker B."/>
            <person name="Young S."/>
            <person name="Zeng Q."/>
            <person name="Gargeya S."/>
            <person name="Fitzgerald M."/>
            <person name="Haas B."/>
            <person name="Abouelleil A."/>
            <person name="Allen A.W."/>
            <person name="Alvarado L."/>
            <person name="Arachchi H.M."/>
            <person name="Berlin A.M."/>
            <person name="Chapman S.B."/>
            <person name="Gainer-Dewar J."/>
            <person name="Goldberg J."/>
            <person name="Griggs A."/>
            <person name="Gujja S."/>
            <person name="Hansen M."/>
            <person name="Howarth C."/>
            <person name="Imamovic A."/>
            <person name="Ireland A."/>
            <person name="Larimer J."/>
            <person name="McCowan C."/>
            <person name="Murphy C."/>
            <person name="Pearson M."/>
            <person name="Poon T.W."/>
            <person name="Priest M."/>
            <person name="Roberts A."/>
            <person name="Saif S."/>
            <person name="Shea T."/>
            <person name="Sisk P."/>
            <person name="Sykes S."/>
            <person name="Wortman J."/>
            <person name="Nusbaum C."/>
            <person name="Birren B."/>
        </authorList>
    </citation>
    <scope>NUCLEOTIDE SEQUENCE [LARGE SCALE GENOMIC DNA]</scope>
    <source>
        <strain evidence="17">1006PhL</strain>
    </source>
</reference>
<dbReference type="AlphaFoldDB" id="S2JXF0"/>
<keyword evidence="9" id="KW-0804">Transcription</keyword>
<dbReference type="InterPro" id="IPR001487">
    <property type="entry name" value="Bromodomain"/>
</dbReference>
<evidence type="ECO:0000256" key="9">
    <source>
        <dbReference type="ARBA" id="ARBA00023163"/>
    </source>
</evidence>
<dbReference type="FunFam" id="3.40.630.30:FF:000004">
    <property type="entry name" value="Histone acetyltransferase KAT2A"/>
    <property type="match status" value="1"/>
</dbReference>
<evidence type="ECO:0000313" key="17">
    <source>
        <dbReference type="Proteomes" id="UP000014254"/>
    </source>
</evidence>
<feature type="compositionally biased region" description="Low complexity" evidence="13">
    <location>
        <begin position="309"/>
        <end position="340"/>
    </location>
</feature>
<evidence type="ECO:0000259" key="14">
    <source>
        <dbReference type="PROSITE" id="PS50014"/>
    </source>
</evidence>
<comment type="subcellular location">
    <subcellularLocation>
        <location evidence="1">Nucleus</location>
    </subcellularLocation>
</comment>
<gene>
    <name evidence="16" type="ORF">HMPREF1544_08751</name>
</gene>
<dbReference type="Proteomes" id="UP000014254">
    <property type="component" value="Unassembled WGS sequence"/>
</dbReference>
<dbReference type="PRINTS" id="PR00503">
    <property type="entry name" value="BROMODOMAIN"/>
</dbReference>
<dbReference type="GO" id="GO:0005634">
    <property type="term" value="C:nucleus"/>
    <property type="evidence" value="ECO:0007669"/>
    <property type="project" value="UniProtKB-SubCell"/>
</dbReference>
<dbReference type="PROSITE" id="PS00633">
    <property type="entry name" value="BROMODOMAIN_1"/>
    <property type="match status" value="1"/>
</dbReference>
<dbReference type="VEuPathDB" id="FungiDB:HMPREF1544_08751"/>
<keyword evidence="10" id="KW-0539">Nucleus</keyword>
<evidence type="ECO:0000256" key="7">
    <source>
        <dbReference type="ARBA" id="ARBA00023117"/>
    </source>
</evidence>
<dbReference type="PANTHER" id="PTHR45750">
    <property type="entry name" value="GH11602P"/>
    <property type="match status" value="1"/>
</dbReference>
<dbReference type="InterPro" id="IPR000182">
    <property type="entry name" value="GNAT_dom"/>
</dbReference>
<dbReference type="GO" id="GO:0000123">
    <property type="term" value="C:histone acetyltransferase complex"/>
    <property type="evidence" value="ECO:0007669"/>
    <property type="project" value="TreeGrafter"/>
</dbReference>
<evidence type="ECO:0000256" key="1">
    <source>
        <dbReference type="ARBA" id="ARBA00004123"/>
    </source>
</evidence>
<evidence type="ECO:0000256" key="4">
    <source>
        <dbReference type="ARBA" id="ARBA00022679"/>
    </source>
</evidence>
<feature type="region of interest" description="Disordered" evidence="13">
    <location>
        <begin position="110"/>
        <end position="373"/>
    </location>
</feature>
<dbReference type="GO" id="GO:0045944">
    <property type="term" value="P:positive regulation of transcription by RNA polymerase II"/>
    <property type="evidence" value="ECO:0007669"/>
    <property type="project" value="TreeGrafter"/>
</dbReference>
<dbReference type="Pfam" id="PF00439">
    <property type="entry name" value="Bromodomain"/>
    <property type="match status" value="1"/>
</dbReference>
<dbReference type="Gene3D" id="1.20.920.10">
    <property type="entry name" value="Bromodomain-like"/>
    <property type="match status" value="1"/>
</dbReference>
<accession>S2JXF0</accession>
<feature type="compositionally biased region" description="Acidic residues" evidence="13">
    <location>
        <begin position="159"/>
        <end position="212"/>
    </location>
</feature>
<dbReference type="InterPro" id="IPR018359">
    <property type="entry name" value="Bromodomain_CS"/>
</dbReference>
<proteinExistence type="inferred from homology"/>
<dbReference type="SUPFAM" id="SSF55729">
    <property type="entry name" value="Acyl-CoA N-acyltransferases (Nat)"/>
    <property type="match status" value="1"/>
</dbReference>
<dbReference type="OrthoDB" id="1937912at2759"/>
<feature type="compositionally biased region" description="Basic and acidic residues" evidence="13">
    <location>
        <begin position="140"/>
        <end position="158"/>
    </location>
</feature>
<keyword evidence="6" id="KW-0805">Transcription regulation</keyword>
<evidence type="ECO:0000256" key="3">
    <source>
        <dbReference type="ARBA" id="ARBA00013184"/>
    </source>
</evidence>
<dbReference type="CDD" id="cd04301">
    <property type="entry name" value="NAT_SF"/>
    <property type="match status" value="1"/>
</dbReference>
<evidence type="ECO:0000259" key="15">
    <source>
        <dbReference type="PROSITE" id="PS51186"/>
    </source>
</evidence>
<protein>
    <recommendedName>
        <fullName evidence="3">histone acetyltransferase</fullName>
        <ecNumber evidence="3">2.3.1.48</ecNumber>
    </recommendedName>
</protein>
<dbReference type="InterPro" id="IPR037800">
    <property type="entry name" value="GCN5"/>
</dbReference>
<feature type="compositionally biased region" description="Polar residues" evidence="13">
    <location>
        <begin position="110"/>
        <end position="120"/>
    </location>
</feature>